<dbReference type="STRING" id="38300.SPRI_0124"/>
<accession>A0A0M4DMS2</accession>
<dbReference type="KEGG" id="spri:SPRI_7229"/>
<dbReference type="InterPro" id="IPR051207">
    <property type="entry name" value="ComplexI_NDUFA9_subunit"/>
</dbReference>
<reference evidence="3 4" key="1">
    <citation type="submission" date="2015-08" db="EMBL/GenBank/DDBJ databases">
        <title>Genome sequence of the pristinamycin over-producing bacterium Streptomyces pristinaespiralis HCCB10218.</title>
        <authorList>
            <person name="Tian J."/>
            <person name="Yang J."/>
            <person name="Li L."/>
            <person name="Ruan L."/>
            <person name="Wei W."/>
            <person name="Zheng G."/>
            <person name="Wei Z."/>
            <person name="Yang S."/>
            <person name="Ge M."/>
            <person name="Jiang W."/>
            <person name="Lu Y."/>
        </authorList>
    </citation>
    <scope>NUCLEOTIDE SEQUENCE [LARGE SCALE GENOMIC DNA]</scope>
    <source>
        <strain evidence="3 4">HCCB 10218</strain>
    </source>
</reference>
<dbReference type="InterPro" id="IPR016040">
    <property type="entry name" value="NAD(P)-bd_dom"/>
</dbReference>
<dbReference type="EMBL" id="CP011340">
    <property type="protein sequence ID" value="ALC18430.1"/>
    <property type="molecule type" value="Genomic_DNA"/>
</dbReference>
<dbReference type="GeneID" id="97231747"/>
<name>A0A0M4DMS2_STRPR</name>
<dbReference type="Gene3D" id="3.40.50.720">
    <property type="entry name" value="NAD(P)-binding Rossmann-like Domain"/>
    <property type="match status" value="1"/>
</dbReference>
<sequence>MRVAVAGGTGLAGRHVVGELRAAGHEPVVLARSKGVDVTTGQGLAEALAGVEAVIDVTNAATLSRRKAVAFFEAASRHLLAAGERAGVRHHVVLSIVGIERVGHGYYQGKIRQEQVVAGGPVPWTVLRTTQFHEFADQLLDGMPGPLAVIPRMRVQPVGVREVARALTGLAEGPAQGMAPELAGPREEWLLDMVRRLLPTRPERRFVLPVRYPGAAGRAMAGGGLLPTGPGPRGMQTFDAWLADERG</sequence>
<dbReference type="InterPro" id="IPR036291">
    <property type="entry name" value="NAD(P)-bd_dom_sf"/>
</dbReference>
<dbReference type="OrthoDB" id="9771302at2"/>
<dbReference type="PANTHER" id="PTHR12126:SF11">
    <property type="entry name" value="NADH DEHYDROGENASE [UBIQUINONE] 1 ALPHA SUBCOMPLEX SUBUNIT 9, MITOCHONDRIAL"/>
    <property type="match status" value="1"/>
</dbReference>
<dbReference type="AlphaFoldDB" id="A0A0M4DMS2"/>
<evidence type="ECO:0000313" key="2">
    <source>
        <dbReference type="EMBL" id="ALC18430.1"/>
    </source>
</evidence>
<feature type="domain" description="NAD(P)-binding" evidence="1">
    <location>
        <begin position="7"/>
        <end position="133"/>
    </location>
</feature>
<dbReference type="PANTHER" id="PTHR12126">
    <property type="entry name" value="NADH-UBIQUINONE OXIDOREDUCTASE 39 KDA SUBUNIT-RELATED"/>
    <property type="match status" value="1"/>
</dbReference>
<dbReference type="Pfam" id="PF13460">
    <property type="entry name" value="NAD_binding_10"/>
    <property type="match status" value="1"/>
</dbReference>
<evidence type="ECO:0000259" key="1">
    <source>
        <dbReference type="Pfam" id="PF13460"/>
    </source>
</evidence>
<dbReference type="EMBL" id="CP011340">
    <property type="protein sequence ID" value="ALC25535.1"/>
    <property type="molecule type" value="Genomic_DNA"/>
</dbReference>
<dbReference type="KEGG" id="spri:SPRI_0124"/>
<dbReference type="Proteomes" id="UP000060513">
    <property type="component" value="Chromosome"/>
</dbReference>
<dbReference type="GO" id="GO:0044877">
    <property type="term" value="F:protein-containing complex binding"/>
    <property type="evidence" value="ECO:0007669"/>
    <property type="project" value="TreeGrafter"/>
</dbReference>
<gene>
    <name evidence="2" type="ORF">SPRI_0124</name>
    <name evidence="3" type="ORF">SPRI_7229</name>
</gene>
<evidence type="ECO:0000313" key="4">
    <source>
        <dbReference type="Proteomes" id="UP000060513"/>
    </source>
</evidence>
<evidence type="ECO:0000313" key="3">
    <source>
        <dbReference type="EMBL" id="ALC25535.1"/>
    </source>
</evidence>
<dbReference type="RefSeq" id="WP_053556609.1">
    <property type="nucleotide sequence ID" value="NZ_CP011340.1"/>
</dbReference>
<proteinExistence type="predicted"/>
<organism evidence="3">
    <name type="scientific">Streptomyces pristinaespiralis</name>
    <dbReference type="NCBI Taxonomy" id="38300"/>
    <lineage>
        <taxon>Bacteria</taxon>
        <taxon>Bacillati</taxon>
        <taxon>Actinomycetota</taxon>
        <taxon>Actinomycetes</taxon>
        <taxon>Kitasatosporales</taxon>
        <taxon>Streptomycetaceae</taxon>
        <taxon>Streptomyces</taxon>
    </lineage>
</organism>
<protein>
    <submittedName>
        <fullName evidence="3">NmrA family protein</fullName>
    </submittedName>
</protein>
<dbReference type="SUPFAM" id="SSF51735">
    <property type="entry name" value="NAD(P)-binding Rossmann-fold domains"/>
    <property type="match status" value="1"/>
</dbReference>
<dbReference type="PATRIC" id="fig|38300.4.peg.133"/>